<dbReference type="EMBL" id="BQNB010010608">
    <property type="protein sequence ID" value="GJS79584.1"/>
    <property type="molecule type" value="Genomic_DNA"/>
</dbReference>
<feature type="region of interest" description="Disordered" evidence="1">
    <location>
        <begin position="1"/>
        <end position="101"/>
    </location>
</feature>
<reference evidence="3" key="1">
    <citation type="journal article" date="2022" name="Int. J. Mol. Sci.">
        <title>Draft Genome of Tanacetum Coccineum: Genomic Comparison of Closely Related Tanacetum-Family Plants.</title>
        <authorList>
            <person name="Yamashiro T."/>
            <person name="Shiraishi A."/>
            <person name="Nakayama K."/>
            <person name="Satake H."/>
        </authorList>
    </citation>
    <scope>NUCLEOTIDE SEQUENCE</scope>
</reference>
<gene>
    <name evidence="3" type="ORF">Tco_0729465</name>
</gene>
<feature type="compositionally biased region" description="Polar residues" evidence="1">
    <location>
        <begin position="41"/>
        <end position="50"/>
    </location>
</feature>
<protein>
    <submittedName>
        <fullName evidence="3">Zinc knuckle CX2CX4HX4C containing protein</fullName>
    </submittedName>
</protein>
<evidence type="ECO:0000256" key="1">
    <source>
        <dbReference type="SAM" id="MobiDB-lite"/>
    </source>
</evidence>
<proteinExistence type="predicted"/>
<feature type="compositionally biased region" description="Low complexity" evidence="1">
    <location>
        <begin position="90"/>
        <end position="99"/>
    </location>
</feature>
<feature type="compositionally biased region" description="Low complexity" evidence="1">
    <location>
        <begin position="57"/>
        <end position="67"/>
    </location>
</feature>
<evidence type="ECO:0000313" key="4">
    <source>
        <dbReference type="Proteomes" id="UP001151760"/>
    </source>
</evidence>
<evidence type="ECO:0000259" key="2">
    <source>
        <dbReference type="Pfam" id="PF14111"/>
    </source>
</evidence>
<dbReference type="InterPro" id="IPR025558">
    <property type="entry name" value="DUF4283"/>
</dbReference>
<dbReference type="InterPro" id="IPR040256">
    <property type="entry name" value="At4g02000-like"/>
</dbReference>
<reference evidence="3" key="2">
    <citation type="submission" date="2022-01" db="EMBL/GenBank/DDBJ databases">
        <authorList>
            <person name="Yamashiro T."/>
            <person name="Shiraishi A."/>
            <person name="Satake H."/>
            <person name="Nakayama K."/>
        </authorList>
    </citation>
    <scope>NUCLEOTIDE SEQUENCE</scope>
</reference>
<dbReference type="Proteomes" id="UP001151760">
    <property type="component" value="Unassembled WGS sequence"/>
</dbReference>
<name>A0ABQ4YNY2_9ASTR</name>
<dbReference type="PANTHER" id="PTHR31286">
    <property type="entry name" value="GLYCINE-RICH CELL WALL STRUCTURAL PROTEIN 1.8-LIKE"/>
    <property type="match status" value="1"/>
</dbReference>
<organism evidence="3 4">
    <name type="scientific">Tanacetum coccineum</name>
    <dbReference type="NCBI Taxonomy" id="301880"/>
    <lineage>
        <taxon>Eukaryota</taxon>
        <taxon>Viridiplantae</taxon>
        <taxon>Streptophyta</taxon>
        <taxon>Embryophyta</taxon>
        <taxon>Tracheophyta</taxon>
        <taxon>Spermatophyta</taxon>
        <taxon>Magnoliopsida</taxon>
        <taxon>eudicotyledons</taxon>
        <taxon>Gunneridae</taxon>
        <taxon>Pentapetalae</taxon>
        <taxon>asterids</taxon>
        <taxon>campanulids</taxon>
        <taxon>Asterales</taxon>
        <taxon>Asteraceae</taxon>
        <taxon>Asteroideae</taxon>
        <taxon>Anthemideae</taxon>
        <taxon>Anthemidinae</taxon>
        <taxon>Tanacetum</taxon>
    </lineage>
</organism>
<comment type="caution">
    <text evidence="3">The sequence shown here is derived from an EMBL/GenBank/DDBJ whole genome shotgun (WGS) entry which is preliminary data.</text>
</comment>
<dbReference type="Pfam" id="PF14111">
    <property type="entry name" value="DUF4283"/>
    <property type="match status" value="1"/>
</dbReference>
<evidence type="ECO:0000313" key="3">
    <source>
        <dbReference type="EMBL" id="GJS79584.1"/>
    </source>
</evidence>
<feature type="compositionally biased region" description="Basic and acidic residues" evidence="1">
    <location>
        <begin position="79"/>
        <end position="89"/>
    </location>
</feature>
<feature type="compositionally biased region" description="Basic and acidic residues" evidence="1">
    <location>
        <begin position="21"/>
        <end position="32"/>
    </location>
</feature>
<dbReference type="PANTHER" id="PTHR31286:SF99">
    <property type="entry name" value="DUF4283 DOMAIN-CONTAINING PROTEIN"/>
    <property type="match status" value="1"/>
</dbReference>
<feature type="domain" description="DUF4283" evidence="2">
    <location>
        <begin position="146"/>
        <end position="226"/>
    </location>
</feature>
<keyword evidence="4" id="KW-1185">Reference proteome</keyword>
<sequence>MEKNVADSLPRKINPSLVKNVDGKIIGKDGKPLKSALRVPKSTSNVSNESLAVANKSSSSEYPSLSSIKEAGKGAANDVLKESREKEVSSQESSKQVSSDPNKMSFANIVLEQPVKKMVCIKEMKSNESVVGAAVALPFEAVEAVNARFVNTLVGYFIGDRLAYPLVESYVKNSWAKYGLKRIQMHGEFFLFQFNSRDGLNNVLENGPWLIRRVPLILSEWSPNTILKKDEIKAAPVWVKMHHVPIVAYSEVGLSLITSQIGKPLMLDTYTSNMCLHSWGRSSYARALIEISALTELKESLVVAIPLANKEGHSLATIDIEYEWTPPRCDTCKIFDHVNEKCPKLPKVMPKQVVDEEGFKECHE</sequence>
<accession>A0ABQ4YNY2</accession>